<dbReference type="OrthoDB" id="2664331at2"/>
<dbReference type="EMBL" id="CP042593">
    <property type="protein sequence ID" value="QED46204.1"/>
    <property type="molecule type" value="Genomic_DNA"/>
</dbReference>
<proteinExistence type="predicted"/>
<dbReference type="AlphaFoldDB" id="A0A5B8YZR7"/>
<accession>A0A5B8YZR7</accession>
<gene>
    <name evidence="1" type="ORF">FSZ17_02300</name>
</gene>
<name>A0A5B8YZR7_CYTDA</name>
<dbReference type="KEGG" id="bda:FSZ17_02300"/>
<evidence type="ECO:0000313" key="2">
    <source>
        <dbReference type="Proteomes" id="UP000321555"/>
    </source>
</evidence>
<dbReference type="RefSeq" id="WP_057775469.1">
    <property type="nucleotide sequence ID" value="NZ_CP042593.1"/>
</dbReference>
<evidence type="ECO:0008006" key="3">
    <source>
        <dbReference type="Google" id="ProtNLM"/>
    </source>
</evidence>
<dbReference type="STRING" id="1742359.GCA_001439625_04301"/>
<keyword evidence="2" id="KW-1185">Reference proteome</keyword>
<evidence type="ECO:0000313" key="1">
    <source>
        <dbReference type="EMBL" id="QED46204.1"/>
    </source>
</evidence>
<reference evidence="2" key="1">
    <citation type="submission" date="2019-08" db="EMBL/GenBank/DDBJ databases">
        <authorList>
            <person name="Zheng X."/>
        </authorList>
    </citation>
    <scope>NUCLEOTIDE SEQUENCE [LARGE SCALE GENOMIC DNA]</scope>
    <source>
        <strain evidence="2">FJAT-25496</strain>
    </source>
</reference>
<protein>
    <recommendedName>
        <fullName evidence="3">DUF2642 domain-containing protein</fullName>
    </recommendedName>
</protein>
<dbReference type="Proteomes" id="UP000321555">
    <property type="component" value="Chromosome"/>
</dbReference>
<organism evidence="1 2">
    <name type="scientific">Cytobacillus dafuensis</name>
    <name type="common">Bacillus dafuensis</name>
    <dbReference type="NCBI Taxonomy" id="1742359"/>
    <lineage>
        <taxon>Bacteria</taxon>
        <taxon>Bacillati</taxon>
        <taxon>Bacillota</taxon>
        <taxon>Bacilli</taxon>
        <taxon>Bacillales</taxon>
        <taxon>Bacillaceae</taxon>
        <taxon>Cytobacillus</taxon>
    </lineage>
</organism>
<sequence length="234" mass="26777">MKLEKEHERVQKQKQIIDFCIPERCCPDRFPSPQLPSPTGCQPPDIFEKTQKDIIKANKLLLDLALADDRPPNETFQKVLDGLAGLRVKIKNHLGETIEGKVMMTGSNFVVLREGHIENILPFSQIDTINPFGRFTEPDHEPQLTDIDPCFRRDLTFHFGDVVSSFPELIHLFFRTPLNIYLLYLEAKRIQVKVADLTVEGLVTDVDKETIVLKVGRESQIISFDKITLITIKL</sequence>